<dbReference type="WBParaSite" id="TASK_0000377801-mRNA-1">
    <property type="protein sequence ID" value="TASK_0000377801-mRNA-1"/>
    <property type="gene ID" value="TASK_0000377801"/>
</dbReference>
<name>A0A0R3W1Y4_TAEAS</name>
<protein>
    <submittedName>
        <fullName evidence="1 3">Uncharacterized protein</fullName>
    </submittedName>
</protein>
<accession>A0A0R3W1Y4</accession>
<evidence type="ECO:0000313" key="2">
    <source>
        <dbReference type="Proteomes" id="UP000282613"/>
    </source>
</evidence>
<dbReference type="AlphaFoldDB" id="A0A0R3W1Y4"/>
<evidence type="ECO:0000313" key="3">
    <source>
        <dbReference type="WBParaSite" id="TASK_0000377801-mRNA-1"/>
    </source>
</evidence>
<reference evidence="3" key="1">
    <citation type="submission" date="2017-02" db="UniProtKB">
        <authorList>
            <consortium name="WormBaseParasite"/>
        </authorList>
    </citation>
    <scope>IDENTIFICATION</scope>
</reference>
<evidence type="ECO:0000313" key="1">
    <source>
        <dbReference type="EMBL" id="VDK32334.1"/>
    </source>
</evidence>
<dbReference type="Proteomes" id="UP000282613">
    <property type="component" value="Unassembled WGS sequence"/>
</dbReference>
<sequence>MDRRVIAAYRSRLVTLRENQDRPLHAHPVPAQEVNVIQVPALGQARVQESAEVQCLLKPPSMTFLHL</sequence>
<gene>
    <name evidence="1" type="ORF">TASK_LOCUS3779</name>
</gene>
<dbReference type="EMBL" id="UYRS01018312">
    <property type="protein sequence ID" value="VDK32334.1"/>
    <property type="molecule type" value="Genomic_DNA"/>
</dbReference>
<proteinExistence type="predicted"/>
<reference evidence="1 2" key="2">
    <citation type="submission" date="2018-11" db="EMBL/GenBank/DDBJ databases">
        <authorList>
            <consortium name="Pathogen Informatics"/>
        </authorList>
    </citation>
    <scope>NUCLEOTIDE SEQUENCE [LARGE SCALE GENOMIC DNA]</scope>
</reference>
<organism evidence="3">
    <name type="scientific">Taenia asiatica</name>
    <name type="common">Asian tapeworm</name>
    <dbReference type="NCBI Taxonomy" id="60517"/>
    <lineage>
        <taxon>Eukaryota</taxon>
        <taxon>Metazoa</taxon>
        <taxon>Spiralia</taxon>
        <taxon>Lophotrochozoa</taxon>
        <taxon>Platyhelminthes</taxon>
        <taxon>Cestoda</taxon>
        <taxon>Eucestoda</taxon>
        <taxon>Cyclophyllidea</taxon>
        <taxon>Taeniidae</taxon>
        <taxon>Taenia</taxon>
    </lineage>
</organism>
<keyword evidence="2" id="KW-1185">Reference proteome</keyword>